<gene>
    <name evidence="2" type="ORF">QOL99_14730</name>
</gene>
<dbReference type="PANTHER" id="PTHR31299:SF0">
    <property type="entry name" value="ESTERASE, PUTATIVE (AFU_ORTHOLOGUE AFUA_1G05850)-RELATED"/>
    <property type="match status" value="1"/>
</dbReference>
<comment type="caution">
    <text evidence="2">The sequence shown here is derived from an EMBL/GenBank/DDBJ whole genome shotgun (WGS) entry which is preliminary data.</text>
</comment>
<accession>A0ABT7JP16</accession>
<dbReference type="PANTHER" id="PTHR31299">
    <property type="entry name" value="ESTERASE, PUTATIVE (AFU_ORTHOLOGUE AFUA_1G05850)-RELATED"/>
    <property type="match status" value="1"/>
</dbReference>
<dbReference type="EMBL" id="JASNGB010000193">
    <property type="protein sequence ID" value="MDL2345394.1"/>
    <property type="molecule type" value="Genomic_DNA"/>
</dbReference>
<dbReference type="RefSeq" id="WP_285524931.1">
    <property type="nucleotide sequence ID" value="NZ_JASNGB010000193.1"/>
</dbReference>
<evidence type="ECO:0000256" key="1">
    <source>
        <dbReference type="SAM" id="MobiDB-lite"/>
    </source>
</evidence>
<dbReference type="InterPro" id="IPR007815">
    <property type="entry name" value="Emycin_Estase"/>
</dbReference>
<dbReference type="Gene3D" id="3.30.1870.10">
    <property type="entry name" value="EreA-like, domain 2"/>
    <property type="match status" value="1"/>
</dbReference>
<evidence type="ECO:0000313" key="2">
    <source>
        <dbReference type="EMBL" id="MDL2345394.1"/>
    </source>
</evidence>
<keyword evidence="3" id="KW-1185">Reference proteome</keyword>
<protein>
    <submittedName>
        <fullName evidence="2">Erythromycin esterase family protein</fullName>
    </submittedName>
</protein>
<organism evidence="2 3">
    <name type="scientific">Deinococcus rhizophilus</name>
    <dbReference type="NCBI Taxonomy" id="3049544"/>
    <lineage>
        <taxon>Bacteria</taxon>
        <taxon>Thermotogati</taxon>
        <taxon>Deinococcota</taxon>
        <taxon>Deinococci</taxon>
        <taxon>Deinococcales</taxon>
        <taxon>Deinococcaceae</taxon>
        <taxon>Deinococcus</taxon>
    </lineage>
</organism>
<reference evidence="2 3" key="1">
    <citation type="submission" date="2023-05" db="EMBL/GenBank/DDBJ databases">
        <authorList>
            <person name="Gao F."/>
        </authorList>
    </citation>
    <scope>NUCLEOTIDE SEQUENCE [LARGE SCALE GENOMIC DNA]</scope>
    <source>
        <strain evidence="2 3">MIMF12</strain>
    </source>
</reference>
<feature type="region of interest" description="Disordered" evidence="1">
    <location>
        <begin position="235"/>
        <end position="258"/>
    </location>
</feature>
<name>A0ABT7JP16_9DEIO</name>
<dbReference type="CDD" id="cd14728">
    <property type="entry name" value="Ere-like"/>
    <property type="match status" value="1"/>
</dbReference>
<evidence type="ECO:0000313" key="3">
    <source>
        <dbReference type="Proteomes" id="UP001302059"/>
    </source>
</evidence>
<dbReference type="Gene3D" id="3.40.1660.10">
    <property type="entry name" value="EreA-like (biosynthetic domain)"/>
    <property type="match status" value="1"/>
</dbReference>
<dbReference type="SUPFAM" id="SSF159501">
    <property type="entry name" value="EreA/ChaN-like"/>
    <property type="match status" value="1"/>
</dbReference>
<dbReference type="Proteomes" id="UP001302059">
    <property type="component" value="Unassembled WGS sequence"/>
</dbReference>
<dbReference type="InterPro" id="IPR052036">
    <property type="entry name" value="Hydrolase/PRTase-associated"/>
</dbReference>
<sequence>MLAWECGLATGRLLDAALRGEGDLEAALRAQRFWTWETREILDALTRLRAWNLSQPGERRVRFVGADVQEPYLGVADLIAAGHAHPALAGLTARGRVEAGSLEARELHEVLCEVEAAELDPERRSLARSARRYVDAYLLEAGHTRLGLRDRFMAETLLEEGLDPAGLTVFWAHNEHVAVNPSFHGSPAAGFVLRQQLGPAYLAVGMMMGQGIFRTRNHDVPGHPKPLADLPVGPPAAHHSEDLFAGRGDGLYGARDHPHPGPRRFLGGQYGTEWAQREPQVFELARPLSDFDLIAFQERTSAAQPLPATAPAPR</sequence>
<dbReference type="Pfam" id="PF05139">
    <property type="entry name" value="Erythro_esteras"/>
    <property type="match status" value="1"/>
</dbReference>
<proteinExistence type="predicted"/>
<dbReference type="Gene3D" id="1.20.1440.30">
    <property type="entry name" value="Biosynthetic Protein domain"/>
    <property type="match status" value="1"/>
</dbReference>